<organism evidence="13 14">
    <name type="scientific">Kuraishia capsulata CBS 1993</name>
    <dbReference type="NCBI Taxonomy" id="1382522"/>
    <lineage>
        <taxon>Eukaryota</taxon>
        <taxon>Fungi</taxon>
        <taxon>Dikarya</taxon>
        <taxon>Ascomycota</taxon>
        <taxon>Saccharomycotina</taxon>
        <taxon>Pichiomycetes</taxon>
        <taxon>Pichiales</taxon>
        <taxon>Pichiaceae</taxon>
        <taxon>Kuraishia</taxon>
    </lineage>
</organism>
<dbReference type="GO" id="GO:0036503">
    <property type="term" value="P:ERAD pathway"/>
    <property type="evidence" value="ECO:0007669"/>
    <property type="project" value="EnsemblFungi"/>
</dbReference>
<keyword evidence="14" id="KW-1185">Reference proteome</keyword>
<sequence>MSSGNPSDDIRAKRLARLVSQPAQPRVVTETPKAPIELAERAGTPKKVDQPPAAEPIPAPPVAPASVREPVQESLEVWTTKQLENILEVTLDSENTKLRFMESTYTELVSEDRDPVLNKELIDTVLLELLTEQGLGSSPLKYLQNAWSRAVKAKRSVKTTDPLRKQKLEVLDEVVRLTTSYGVFCYQLPSLFVDEPLLLNTVDSLHQGVDELADFLIEMVNRAVANDSLDEFLEAIVPPLCAKLYNMDLNSREYLKMVTVFQLLLSEKAVAQSFHLIPGFHPDGIAAPDFERLTLLGPLFRISPLLSQVSHENYKGEQTKIQLNVIHESLQAEHKFLIDRLFFISDKLVRGGEASRKAFLGYLADIVNKNHLRRGEQANPADVASNSFMFNISMVLIRLSEPFLSANSLKIDKIDLDYLAKNKLIDLKDETRLYATLPEAHEYYEKNKSEATPNFISDCFYLTLSYLNYGIGGIITYENRIKSALKQINAQLKQMENAISKSANPMVEQMMRVRLDPLKKKQEHMRAEKNAIDMVFSNRDLQLEVFDAVAGACAFLMRLIDPGHLYPKSPLKIPFVNLDDSVGKMDDHEYLRTLAPEPFKYYPEFLVEGIVNYCHFISRYNNQPLVYNKRLDTFVQFTVVLLRCPELMHNPHLKARLTEVLFFGALQTQDKRPGFMMDIFTGDALVSQNLIMSLLDFYVMVERTGASSQFYDKFNSRYHISVILEQLWTFPQQREGLKKTTKNVDFFVRFVARMLNDTRYLLDESLSKLTTVGTVQREIEARARGEQPTLEDTDEELATNLTTAEDQTKSYMQLSNKTIELFALMTAETPESFVIEEVVDRLAGMLDYNLAALVGPKCRELKVKNPEQYHFKPRDLLYRLCSIYINLSGQERFVLAVARDARSFDVQYFKKAVSILSRYQSSSSPAFLDSLIKFSGDAHNALVQDEQDEQELGEIPDDFLDPLMYTLMTDPVILPGSHVTIDRSTIKAHLLSDPTDPFNRLPLKLEDVVDDVEMKQKIFEFKRERRAAKLSEKDGDGDVKMEL</sequence>
<evidence type="ECO:0000256" key="7">
    <source>
        <dbReference type="ARBA" id="ARBA00022490"/>
    </source>
</evidence>
<feature type="domain" description="U-box" evidence="12">
    <location>
        <begin position="954"/>
        <end position="1028"/>
    </location>
</feature>
<dbReference type="EC" id="2.3.2.27" evidence="6"/>
<dbReference type="PANTHER" id="PTHR13931">
    <property type="entry name" value="UBIQUITINATION FACTOR E4"/>
    <property type="match status" value="1"/>
</dbReference>
<dbReference type="RefSeq" id="XP_022461547.1">
    <property type="nucleotide sequence ID" value="XM_022605919.1"/>
</dbReference>
<proteinExistence type="inferred from homology"/>
<dbReference type="Gene3D" id="3.30.40.10">
    <property type="entry name" value="Zinc/RING finger domain, C3HC4 (zinc finger)"/>
    <property type="match status" value="1"/>
</dbReference>
<dbReference type="Pfam" id="PF10408">
    <property type="entry name" value="Ufd2P_core"/>
    <property type="match status" value="1"/>
</dbReference>
<dbReference type="GeneID" id="34522935"/>
<dbReference type="InterPro" id="IPR045132">
    <property type="entry name" value="UBE4"/>
</dbReference>
<gene>
    <name evidence="13" type="ORF">KUCA_T00005555001</name>
</gene>
<dbReference type="AlphaFoldDB" id="W6MT60"/>
<dbReference type="GO" id="GO:0005737">
    <property type="term" value="C:cytoplasm"/>
    <property type="evidence" value="ECO:0007669"/>
    <property type="project" value="UniProtKB-SubCell"/>
</dbReference>
<keyword evidence="7" id="KW-0963">Cytoplasm</keyword>
<keyword evidence="9" id="KW-0833">Ubl conjugation pathway</keyword>
<protein>
    <recommendedName>
        <fullName evidence="6">RING-type E3 ubiquitin transferase</fullName>
        <ecNumber evidence="6">2.3.2.27</ecNumber>
    </recommendedName>
</protein>
<comment type="similarity">
    <text evidence="5">Belongs to the ubiquitin conjugation factor E4 family.</text>
</comment>
<dbReference type="GO" id="GO:0005634">
    <property type="term" value="C:nucleus"/>
    <property type="evidence" value="ECO:0007669"/>
    <property type="project" value="UniProtKB-SubCell"/>
</dbReference>
<name>W6MT60_9ASCO</name>
<dbReference type="STRING" id="1382522.W6MT60"/>
<evidence type="ECO:0000256" key="10">
    <source>
        <dbReference type="ARBA" id="ARBA00023242"/>
    </source>
</evidence>
<comment type="pathway">
    <text evidence="4">Protein modification; protein ubiquitination.</text>
</comment>
<reference evidence="13" key="2">
    <citation type="submission" date="2014-02" db="EMBL/GenBank/DDBJ databases">
        <title>Complete DNA sequence of /Kuraishia capsulata/ illustrates novel genomic features among budding yeasts (/Saccharomycotina/).</title>
        <authorList>
            <person name="Morales L."/>
            <person name="Noel B."/>
            <person name="Porcel B."/>
            <person name="Marcet-Houben M."/>
            <person name="Hullo M-F."/>
            <person name="Sacerdot C."/>
            <person name="Tekaia F."/>
            <person name="Leh-Louis V."/>
            <person name="Despons L."/>
            <person name="Khanna V."/>
            <person name="Aury J-M."/>
            <person name="Barbe V."/>
            <person name="Couloux A."/>
            <person name="Labadie K."/>
            <person name="Pelletier E."/>
            <person name="Souciet J-L."/>
            <person name="Boekhout T."/>
            <person name="Gabaldon T."/>
            <person name="Wincker P."/>
            <person name="Dujon B."/>
        </authorList>
    </citation>
    <scope>NUCLEOTIDE SEQUENCE</scope>
    <source>
        <strain evidence="13">CBS 1993</strain>
    </source>
</reference>
<dbReference type="FunFam" id="3.30.40.10:FF:000055">
    <property type="entry name" value="Ubiquitin conjugation factor e4 a"/>
    <property type="match status" value="1"/>
</dbReference>
<evidence type="ECO:0000256" key="5">
    <source>
        <dbReference type="ARBA" id="ARBA00007434"/>
    </source>
</evidence>
<dbReference type="Proteomes" id="UP000019384">
    <property type="component" value="Unassembled WGS sequence"/>
</dbReference>
<dbReference type="InterPro" id="IPR019474">
    <property type="entry name" value="Ub_conjug_fac_E4_core"/>
</dbReference>
<dbReference type="SMART" id="SM00504">
    <property type="entry name" value="Ubox"/>
    <property type="match status" value="1"/>
</dbReference>
<dbReference type="OrthoDB" id="20295at2759"/>
<evidence type="ECO:0000256" key="1">
    <source>
        <dbReference type="ARBA" id="ARBA00000900"/>
    </source>
</evidence>
<comment type="subcellular location">
    <subcellularLocation>
        <location evidence="3">Cytoplasm</location>
    </subcellularLocation>
    <subcellularLocation>
        <location evidence="2">Nucleus</location>
    </subcellularLocation>
</comment>
<evidence type="ECO:0000256" key="9">
    <source>
        <dbReference type="ARBA" id="ARBA00022786"/>
    </source>
</evidence>
<dbReference type="GO" id="GO:0034450">
    <property type="term" value="F:ubiquitin-ubiquitin ligase activity"/>
    <property type="evidence" value="ECO:0007669"/>
    <property type="project" value="EnsemblFungi"/>
</dbReference>
<dbReference type="GO" id="GO:0031398">
    <property type="term" value="P:positive regulation of protein ubiquitination"/>
    <property type="evidence" value="ECO:0007669"/>
    <property type="project" value="EnsemblFungi"/>
</dbReference>
<comment type="catalytic activity">
    <reaction evidence="1">
        <text>S-ubiquitinyl-[E2 ubiquitin-conjugating enzyme]-L-cysteine + [acceptor protein]-L-lysine = [E2 ubiquitin-conjugating enzyme]-L-cysteine + N(6)-ubiquitinyl-[acceptor protein]-L-lysine.</text>
        <dbReference type="EC" id="2.3.2.27"/>
    </reaction>
</comment>
<evidence type="ECO:0000313" key="14">
    <source>
        <dbReference type="Proteomes" id="UP000019384"/>
    </source>
</evidence>
<dbReference type="GO" id="GO:0000151">
    <property type="term" value="C:ubiquitin ligase complex"/>
    <property type="evidence" value="ECO:0007669"/>
    <property type="project" value="InterPro"/>
</dbReference>
<dbReference type="GO" id="GO:0070936">
    <property type="term" value="P:protein K48-linked ubiquitination"/>
    <property type="evidence" value="ECO:0007669"/>
    <property type="project" value="EnsemblFungi"/>
</dbReference>
<evidence type="ECO:0000256" key="11">
    <source>
        <dbReference type="SAM" id="MobiDB-lite"/>
    </source>
</evidence>
<dbReference type="InterPro" id="IPR003613">
    <property type="entry name" value="Ubox_domain"/>
</dbReference>
<evidence type="ECO:0000256" key="3">
    <source>
        <dbReference type="ARBA" id="ARBA00004496"/>
    </source>
</evidence>
<evidence type="ECO:0000256" key="8">
    <source>
        <dbReference type="ARBA" id="ARBA00022679"/>
    </source>
</evidence>
<evidence type="ECO:0000259" key="12">
    <source>
        <dbReference type="PROSITE" id="PS51698"/>
    </source>
</evidence>
<dbReference type="CDD" id="cd16657">
    <property type="entry name" value="RING-Ubox_UBE4A"/>
    <property type="match status" value="1"/>
</dbReference>
<dbReference type="EMBL" id="HG793131">
    <property type="protein sequence ID" value="CDK29563.1"/>
    <property type="molecule type" value="Genomic_DNA"/>
</dbReference>
<dbReference type="InterPro" id="IPR013083">
    <property type="entry name" value="Znf_RING/FYVE/PHD"/>
</dbReference>
<keyword evidence="10" id="KW-0539">Nucleus</keyword>
<keyword evidence="8" id="KW-0808">Transferase</keyword>
<evidence type="ECO:0000256" key="2">
    <source>
        <dbReference type="ARBA" id="ARBA00004123"/>
    </source>
</evidence>
<reference evidence="13" key="1">
    <citation type="submission" date="2013-12" db="EMBL/GenBank/DDBJ databases">
        <authorList>
            <person name="Genoscope - CEA"/>
        </authorList>
    </citation>
    <scope>NUCLEOTIDE SEQUENCE</scope>
    <source>
        <strain evidence="13">CBS 1993</strain>
    </source>
</reference>
<dbReference type="UniPathway" id="UPA00143"/>
<accession>W6MT60</accession>
<dbReference type="PANTHER" id="PTHR13931:SF2">
    <property type="entry name" value="UBIQUITIN CONJUGATION FACTOR E4 B"/>
    <property type="match status" value="1"/>
</dbReference>
<evidence type="ECO:0000256" key="6">
    <source>
        <dbReference type="ARBA" id="ARBA00012483"/>
    </source>
</evidence>
<dbReference type="GO" id="GO:0071361">
    <property type="term" value="P:cellular response to ethanol"/>
    <property type="evidence" value="ECO:0007669"/>
    <property type="project" value="EnsemblFungi"/>
</dbReference>
<dbReference type="PROSITE" id="PS51698">
    <property type="entry name" value="U_BOX"/>
    <property type="match status" value="1"/>
</dbReference>
<dbReference type="SUPFAM" id="SSF57850">
    <property type="entry name" value="RING/U-box"/>
    <property type="match status" value="1"/>
</dbReference>
<dbReference type="Pfam" id="PF04564">
    <property type="entry name" value="U-box"/>
    <property type="match status" value="1"/>
</dbReference>
<dbReference type="GO" id="GO:0006511">
    <property type="term" value="P:ubiquitin-dependent protein catabolic process"/>
    <property type="evidence" value="ECO:0007669"/>
    <property type="project" value="EnsemblFungi"/>
</dbReference>
<evidence type="ECO:0000313" key="13">
    <source>
        <dbReference type="EMBL" id="CDK29563.1"/>
    </source>
</evidence>
<evidence type="ECO:0000256" key="4">
    <source>
        <dbReference type="ARBA" id="ARBA00004906"/>
    </source>
</evidence>
<feature type="compositionally biased region" description="Pro residues" evidence="11">
    <location>
        <begin position="53"/>
        <end position="63"/>
    </location>
</feature>
<feature type="region of interest" description="Disordered" evidence="11">
    <location>
        <begin position="1"/>
        <end position="68"/>
    </location>
</feature>
<dbReference type="HOGENOM" id="CLU_003224_0_1_1"/>